<organism evidence="2 3">
    <name type="scientific">Salinispira pacifica</name>
    <dbReference type="NCBI Taxonomy" id="1307761"/>
    <lineage>
        <taxon>Bacteria</taxon>
        <taxon>Pseudomonadati</taxon>
        <taxon>Spirochaetota</taxon>
        <taxon>Spirochaetia</taxon>
        <taxon>Spirochaetales</taxon>
        <taxon>Spirochaetaceae</taxon>
        <taxon>Salinispira</taxon>
    </lineage>
</organism>
<protein>
    <submittedName>
        <fullName evidence="2">Metallo-beta-lactamase family protein</fullName>
    </submittedName>
</protein>
<evidence type="ECO:0000313" key="3">
    <source>
        <dbReference type="Proteomes" id="UP000018680"/>
    </source>
</evidence>
<feature type="domain" description="Metallo-beta-lactamase" evidence="1">
    <location>
        <begin position="42"/>
        <end position="226"/>
    </location>
</feature>
<dbReference type="KEGG" id="slr:L21SP2_0363"/>
<keyword evidence="3" id="KW-1185">Reference proteome</keyword>
<dbReference type="Gene3D" id="3.60.15.10">
    <property type="entry name" value="Ribonuclease Z/Hydroxyacylglutathione hydrolase-like"/>
    <property type="match status" value="1"/>
</dbReference>
<dbReference type="InterPro" id="IPR001279">
    <property type="entry name" value="Metallo-B-lactamas"/>
</dbReference>
<dbReference type="AlphaFoldDB" id="V5WDZ4"/>
<dbReference type="Pfam" id="PF00753">
    <property type="entry name" value="Lactamase_B"/>
    <property type="match status" value="1"/>
</dbReference>
<dbReference type="SMART" id="SM00849">
    <property type="entry name" value="Lactamase_B"/>
    <property type="match status" value="1"/>
</dbReference>
<dbReference type="EMBL" id="CP006939">
    <property type="protein sequence ID" value="AHC13799.1"/>
    <property type="molecule type" value="Genomic_DNA"/>
</dbReference>
<evidence type="ECO:0000313" key="2">
    <source>
        <dbReference type="EMBL" id="AHC13799.1"/>
    </source>
</evidence>
<evidence type="ECO:0000259" key="1">
    <source>
        <dbReference type="SMART" id="SM00849"/>
    </source>
</evidence>
<reference evidence="2 3" key="1">
    <citation type="journal article" date="2015" name="Stand. Genomic Sci.">
        <title>Complete genome sequence and description of Salinispira pacifica gen. nov., sp. nov., a novel spirochaete isolated form a hypersaline microbial mat.</title>
        <authorList>
            <person name="Ben Hania W."/>
            <person name="Joseph M."/>
            <person name="Schumann P."/>
            <person name="Bunk B."/>
            <person name="Fiebig A."/>
            <person name="Sproer C."/>
            <person name="Klenk H.P."/>
            <person name="Fardeau M.L."/>
            <person name="Spring S."/>
        </authorList>
    </citation>
    <scope>NUCLEOTIDE SEQUENCE [LARGE SCALE GENOMIC DNA]</scope>
    <source>
        <strain evidence="2 3">L21-RPul-D2</strain>
    </source>
</reference>
<proteinExistence type="predicted"/>
<dbReference type="Proteomes" id="UP000018680">
    <property type="component" value="Chromosome"/>
</dbReference>
<sequence>MRKNFINIWGNYISRAIPGELFHPCESGRITDRAFCIKDGGDVNFFIYSDGENTIAIDAGYRNNDYVLQDFDRLGIDPRSISHFFLTHTDMDHAGAFDVDSASTWMGPAEVYMGRLEVPSIERRERRRFLFYSPIEITRDYQVLDDGDVVTVGAIKVQAIHTPGHTRGHLAYLVNDSLLFVGDLLLLEDGVVRPFYRVWNQLHDQVAPSIRKLAGLSGISLMLTAHSTYTDDFDVAMAPWKE</sequence>
<dbReference type="InterPro" id="IPR050855">
    <property type="entry name" value="NDM-1-like"/>
</dbReference>
<dbReference type="HOGENOM" id="CLU_090346_0_0_12"/>
<dbReference type="SUPFAM" id="SSF56281">
    <property type="entry name" value="Metallo-hydrolase/oxidoreductase"/>
    <property type="match status" value="1"/>
</dbReference>
<dbReference type="InterPro" id="IPR036866">
    <property type="entry name" value="RibonucZ/Hydroxyglut_hydro"/>
</dbReference>
<dbReference type="PANTHER" id="PTHR42951">
    <property type="entry name" value="METALLO-BETA-LACTAMASE DOMAIN-CONTAINING"/>
    <property type="match status" value="1"/>
</dbReference>
<dbReference type="OrthoDB" id="9761531at2"/>
<dbReference type="eggNOG" id="COG0491">
    <property type="taxonomic scope" value="Bacteria"/>
</dbReference>
<dbReference type="STRING" id="1307761.L21SP2_0363"/>
<dbReference type="RefSeq" id="WP_024266732.1">
    <property type="nucleotide sequence ID" value="NC_023035.1"/>
</dbReference>
<gene>
    <name evidence="2" type="ORF">L21SP2_0363</name>
</gene>
<name>V5WDZ4_9SPIO</name>
<accession>V5WDZ4</accession>